<feature type="compositionally biased region" description="Low complexity" evidence="1">
    <location>
        <begin position="30"/>
        <end position="55"/>
    </location>
</feature>
<feature type="region of interest" description="Disordered" evidence="1">
    <location>
        <begin position="30"/>
        <end position="87"/>
    </location>
</feature>
<gene>
    <name evidence="2" type="ORF">D9V37_06810</name>
</gene>
<dbReference type="Proteomes" id="UP000281708">
    <property type="component" value="Unassembled WGS sequence"/>
</dbReference>
<organism evidence="2 3">
    <name type="scientific">Nocardioides mangrovicus</name>
    <dbReference type="NCBI Taxonomy" id="2478913"/>
    <lineage>
        <taxon>Bacteria</taxon>
        <taxon>Bacillati</taxon>
        <taxon>Actinomycetota</taxon>
        <taxon>Actinomycetes</taxon>
        <taxon>Propionibacteriales</taxon>
        <taxon>Nocardioidaceae</taxon>
        <taxon>Nocardioides</taxon>
    </lineage>
</organism>
<dbReference type="RefSeq" id="WP_121805389.1">
    <property type="nucleotide sequence ID" value="NZ_RDBE01000006.1"/>
</dbReference>
<keyword evidence="3" id="KW-1185">Reference proteome</keyword>
<protein>
    <recommendedName>
        <fullName evidence="4">Lipoprotein</fullName>
    </recommendedName>
</protein>
<dbReference type="AlphaFoldDB" id="A0A3L8P3F4"/>
<accession>A0A3L8P3F4</accession>
<sequence>MSRCRPGAVPAGHVLAAAALVGLLLVAGCSGSPSSDPSGAASTGSSGAASSCPGGEIRLLQGQPADLPGGGSAGIGQVSSSRPPTVRLAIGGTDVDAASDLSVGDRFSVAGSTYQITCISRSKVTAKQVSS</sequence>
<dbReference type="EMBL" id="RDBE01000006">
    <property type="protein sequence ID" value="RLV49624.1"/>
    <property type="molecule type" value="Genomic_DNA"/>
</dbReference>
<evidence type="ECO:0000313" key="2">
    <source>
        <dbReference type="EMBL" id="RLV49624.1"/>
    </source>
</evidence>
<proteinExistence type="predicted"/>
<evidence type="ECO:0000256" key="1">
    <source>
        <dbReference type="SAM" id="MobiDB-lite"/>
    </source>
</evidence>
<name>A0A3L8P3F4_9ACTN</name>
<evidence type="ECO:0008006" key="4">
    <source>
        <dbReference type="Google" id="ProtNLM"/>
    </source>
</evidence>
<reference evidence="2 3" key="1">
    <citation type="submission" date="2018-10" db="EMBL/GenBank/DDBJ databases">
        <title>Marmoricola sp. 4Q3S-7 whole genome shotgun sequence.</title>
        <authorList>
            <person name="Li F."/>
        </authorList>
    </citation>
    <scope>NUCLEOTIDE SEQUENCE [LARGE SCALE GENOMIC DNA]</scope>
    <source>
        <strain evidence="2 3">4Q3S-7</strain>
    </source>
</reference>
<evidence type="ECO:0000313" key="3">
    <source>
        <dbReference type="Proteomes" id="UP000281708"/>
    </source>
</evidence>
<dbReference type="PROSITE" id="PS51257">
    <property type="entry name" value="PROKAR_LIPOPROTEIN"/>
    <property type="match status" value="1"/>
</dbReference>
<comment type="caution">
    <text evidence="2">The sequence shown here is derived from an EMBL/GenBank/DDBJ whole genome shotgun (WGS) entry which is preliminary data.</text>
</comment>